<dbReference type="Proteomes" id="UP000076066">
    <property type="component" value="Chromosome"/>
</dbReference>
<dbReference type="PANTHER" id="PTHR42894:SF1">
    <property type="entry name" value="N-(5'-PHOSPHORIBOSYL)ANTHRANILATE ISOMERASE"/>
    <property type="match status" value="1"/>
</dbReference>
<evidence type="ECO:0000256" key="9">
    <source>
        <dbReference type="HAMAP-Rule" id="MF_00135"/>
    </source>
</evidence>
<dbReference type="Gene3D" id="3.20.20.70">
    <property type="entry name" value="Aldolase class I"/>
    <property type="match status" value="1"/>
</dbReference>
<keyword evidence="12" id="KW-1185">Reference proteome</keyword>
<dbReference type="NCBIfam" id="NF002295">
    <property type="entry name" value="PRK01222.1-1"/>
    <property type="match status" value="1"/>
</dbReference>
<evidence type="ECO:0000313" key="12">
    <source>
        <dbReference type="Proteomes" id="UP000076066"/>
    </source>
</evidence>
<dbReference type="InterPro" id="IPR001240">
    <property type="entry name" value="PRAI_dom"/>
</dbReference>
<proteinExistence type="inferred from homology"/>
<evidence type="ECO:0000256" key="4">
    <source>
        <dbReference type="ARBA" id="ARBA00022272"/>
    </source>
</evidence>
<evidence type="ECO:0000256" key="3">
    <source>
        <dbReference type="ARBA" id="ARBA00012572"/>
    </source>
</evidence>
<dbReference type="InterPro" id="IPR013785">
    <property type="entry name" value="Aldolase_TIM"/>
</dbReference>
<keyword evidence="8 9" id="KW-0413">Isomerase</keyword>
<dbReference type="InterPro" id="IPR011060">
    <property type="entry name" value="RibuloseP-bd_barrel"/>
</dbReference>
<dbReference type="OrthoDB" id="9796196at2"/>
<comment type="similarity">
    <text evidence="9">Belongs to the TrpF family.</text>
</comment>
<accession>A0A143DBY9</accession>
<dbReference type="GO" id="GO:0004640">
    <property type="term" value="F:phosphoribosylanthranilate isomerase activity"/>
    <property type="evidence" value="ECO:0007669"/>
    <property type="project" value="UniProtKB-UniRule"/>
</dbReference>
<dbReference type="HAMAP" id="MF_00135">
    <property type="entry name" value="PRAI"/>
    <property type="match status" value="1"/>
</dbReference>
<evidence type="ECO:0000256" key="8">
    <source>
        <dbReference type="ARBA" id="ARBA00023235"/>
    </source>
</evidence>
<dbReference type="KEGG" id="hjo:AY555_01785"/>
<evidence type="ECO:0000259" key="10">
    <source>
        <dbReference type="Pfam" id="PF00697"/>
    </source>
</evidence>
<dbReference type="AlphaFoldDB" id="A0A143DBY9"/>
<protein>
    <recommendedName>
        <fullName evidence="4 9">N-(5'-phosphoribosyl)anthranilate isomerase</fullName>
        <shortName evidence="9">PRAI</shortName>
        <ecNumber evidence="3 9">5.3.1.24</ecNumber>
    </recommendedName>
</protein>
<name>A0A143DBY9_9PROT</name>
<gene>
    <name evidence="9" type="primary">trpF</name>
    <name evidence="11" type="ORF">AY555_01785</name>
</gene>
<organism evidence="11 12">
    <name type="scientific">Haematospirillum jordaniae</name>
    <dbReference type="NCBI Taxonomy" id="1549855"/>
    <lineage>
        <taxon>Bacteria</taxon>
        <taxon>Pseudomonadati</taxon>
        <taxon>Pseudomonadota</taxon>
        <taxon>Alphaproteobacteria</taxon>
        <taxon>Rhodospirillales</taxon>
        <taxon>Novispirillaceae</taxon>
        <taxon>Haematospirillum</taxon>
    </lineage>
</organism>
<sequence>MSQPVLIKICGLTDEDSVETAAGAGADFLGFVFCPASPRNVSPERAAELLAGVPSEIRDELRIVGLFVDPSDADIDAVYRHVRLDVIQLHGAESPERVEELRLEYGSEVIKAIGVASAADLDAAKPYDGIADWLLFDARPPQGASCPGGNGLAFPWSVMRGWSGQSPWLLAGGLTPDNVAAAMAESGAVGVDVSSGVERALGVKDPERIARFIIAALDAGEGE</sequence>
<dbReference type="GeneID" id="53315886"/>
<dbReference type="InterPro" id="IPR044643">
    <property type="entry name" value="TrpF_fam"/>
</dbReference>
<keyword evidence="5 9" id="KW-0028">Amino-acid biosynthesis</keyword>
<dbReference type="SUPFAM" id="SSF51366">
    <property type="entry name" value="Ribulose-phoshate binding barrel"/>
    <property type="match status" value="1"/>
</dbReference>
<reference evidence="11 12" key="1">
    <citation type="submission" date="2016-02" db="EMBL/GenBank/DDBJ databases">
        <title>Complete Genome of H5569, the type strain of the newly described species Haematospirillium jordaniae.</title>
        <authorList>
            <person name="Nicholson A.C."/>
            <person name="Humrighouse B.W."/>
            <person name="Loparov V."/>
            <person name="McQuiston J.R."/>
        </authorList>
    </citation>
    <scope>NUCLEOTIDE SEQUENCE [LARGE SCALE GENOMIC DNA]</scope>
    <source>
        <strain evidence="11 12">H5569</strain>
    </source>
</reference>
<dbReference type="EMBL" id="CP014525">
    <property type="protein sequence ID" value="AMW34109.1"/>
    <property type="molecule type" value="Genomic_DNA"/>
</dbReference>
<dbReference type="UniPathway" id="UPA00035">
    <property type="reaction ID" value="UER00042"/>
</dbReference>
<evidence type="ECO:0000256" key="7">
    <source>
        <dbReference type="ARBA" id="ARBA00023141"/>
    </source>
</evidence>
<evidence type="ECO:0000256" key="6">
    <source>
        <dbReference type="ARBA" id="ARBA00022822"/>
    </source>
</evidence>
<dbReference type="GO" id="GO:0000162">
    <property type="term" value="P:L-tryptophan biosynthetic process"/>
    <property type="evidence" value="ECO:0007669"/>
    <property type="project" value="UniProtKB-UniRule"/>
</dbReference>
<comment type="pathway">
    <text evidence="2 9">Amino-acid biosynthesis; L-tryptophan biosynthesis; L-tryptophan from chorismate: step 3/5.</text>
</comment>
<dbReference type="CDD" id="cd00405">
    <property type="entry name" value="PRAI"/>
    <property type="match status" value="1"/>
</dbReference>
<dbReference type="EC" id="5.3.1.24" evidence="3 9"/>
<evidence type="ECO:0000256" key="5">
    <source>
        <dbReference type="ARBA" id="ARBA00022605"/>
    </source>
</evidence>
<keyword evidence="6 9" id="KW-0822">Tryptophan biosynthesis</keyword>
<evidence type="ECO:0000313" key="11">
    <source>
        <dbReference type="EMBL" id="AMW34109.1"/>
    </source>
</evidence>
<dbReference type="STRING" id="1549855.AY555_01785"/>
<evidence type="ECO:0000256" key="1">
    <source>
        <dbReference type="ARBA" id="ARBA00001164"/>
    </source>
</evidence>
<evidence type="ECO:0000256" key="2">
    <source>
        <dbReference type="ARBA" id="ARBA00004664"/>
    </source>
</evidence>
<feature type="domain" description="N-(5'phosphoribosyl) anthranilate isomerase (PRAI)" evidence="10">
    <location>
        <begin position="7"/>
        <end position="213"/>
    </location>
</feature>
<comment type="catalytic activity">
    <reaction evidence="1 9">
        <text>N-(5-phospho-beta-D-ribosyl)anthranilate = 1-(2-carboxyphenylamino)-1-deoxy-D-ribulose 5-phosphate</text>
        <dbReference type="Rhea" id="RHEA:21540"/>
        <dbReference type="ChEBI" id="CHEBI:18277"/>
        <dbReference type="ChEBI" id="CHEBI:58613"/>
        <dbReference type="EC" id="5.3.1.24"/>
    </reaction>
</comment>
<dbReference type="RefSeq" id="WP_066132637.1">
    <property type="nucleotide sequence ID" value="NZ_CP014525.1"/>
</dbReference>
<dbReference type="Pfam" id="PF00697">
    <property type="entry name" value="PRAI"/>
    <property type="match status" value="1"/>
</dbReference>
<dbReference type="PANTHER" id="PTHR42894">
    <property type="entry name" value="N-(5'-PHOSPHORIBOSYL)ANTHRANILATE ISOMERASE"/>
    <property type="match status" value="1"/>
</dbReference>
<keyword evidence="7 9" id="KW-0057">Aromatic amino acid biosynthesis</keyword>